<accession>A0ABX1XD14</accession>
<evidence type="ECO:0000313" key="5">
    <source>
        <dbReference type="Proteomes" id="UP000653578"/>
    </source>
</evidence>
<dbReference type="SMART" id="SM00635">
    <property type="entry name" value="BID_2"/>
    <property type="match status" value="3"/>
</dbReference>
<evidence type="ECO:0000313" key="4">
    <source>
        <dbReference type="EMBL" id="NOU66066.1"/>
    </source>
</evidence>
<feature type="signal peptide" evidence="2">
    <location>
        <begin position="1"/>
        <end position="27"/>
    </location>
</feature>
<gene>
    <name evidence="4" type="ORF">GC096_18680</name>
</gene>
<dbReference type="Gene3D" id="2.60.120.260">
    <property type="entry name" value="Galactose-binding domain-like"/>
    <property type="match status" value="4"/>
</dbReference>
<dbReference type="InterPro" id="IPR008979">
    <property type="entry name" value="Galactose-bd-like_sf"/>
</dbReference>
<keyword evidence="5" id="KW-1185">Reference proteome</keyword>
<sequence>MRGKRRGSLALLMVMLTSLLLPPGLGAVSPAVGQAEEVNVIQNGSFENLTPTVQPGWTTRTADKWGIWVDTTVTTVAPIVTVDTIYHPDGLRSLKISSPAPNKSRLTVNQGNIPVIPNQEYRMSAKFKTQVLTGDNSTYGVNIRAVYLNSTGGVIKTDYITPVNTPVRGNITDFKTYTSSTIAPPDAVTSRMDIEYNRVTGNVWIDDVQFKPYTSLQGLSFLDTSGMIQVGGVVTAPLVRTPINTSDLVQKWTSSDPSVATVDSTGVITGLTPGTVKISVSSQDDKFSASYTVIVTQASLLKNGGFETLAAGSGNGFTDWQATDWTASAAYGSPTVTVDDAVYGMGSHALSIRATVNSKASAVQRNIPVTAGGWYRLSGKIKTEALTGTGASLRLNWNGSGGSVLGTVYGPTPSVKGTSANWQSYEGLFQAPTGTLNASLYAYYETGTGKAWFDDLQIIPWVPLTGLTPDGELTRSLSIGGGVSLNVYGSPANATDQRVTWSSSRPDIADVTYDGRVTAKAQGKAVVTATSIERGWTKSYTIYVMAISNGGFETTVPITAGWTSAKPFGWTLYFASTDKPTVSLDTSIKKEGDNSLKIDANLSGKAVVYTPIEGAVSGQSYKVSGWLKQQNGGSNVYLRILYLKADNSPVLPSPNFFDVIPSTGVQDSNGWTYYESIITVPDLTVSARVEVAFELGKGTLWADDIKVIPWVPVSSIQLDQGNGQLAIGESKVVTATLQPSEVTNPSLSWTSDHANIATVVGSSTNPLQATVTGMAPGIATIRASAESHKPGETGRFATYTVIVGTETDITASDDHVSVNEDQGVSRSVLATDAAGDSLTTTVILKPLHGSASIRENGSWIYYPDAEYNGEDTFTLLIADGHDHFELSKITLTILPVQDVPVMDSVQTSLGTVRDSAISGVVKARDKDNDVFTFTKKPGQGPQNGNFTLDPASGAWTYTPNVGYTGYDRFQIEVSDGHGGVDTTTFSIYAGLPGSEMIASLIARHPATGAAHPRLYATTDDFDRIRGLIQTDPIMQEWYAKVKALADDMLDDPLLTYTITDPTTAGATVLPLAQALMKRIQPLAFMYQITNDSSYATAAIAQLNLMADTQAYPDWNGGLINFLSISEMGNVASIGYDWLYDAMTQQERDNLRTRIVQEVLLKAKDAYSSKVWWTTSPSNWNLVVNGGLTAASLTIGDETDARATAESVLQSALTSVQVGLGVFAQQGDWPEGTGYWDYATEYLAYMISALRTNLGTDYGFFHQPGIAETSSFMANLHSYNGPFNYSDSLNTLVDTPQLLFFADLLNSPDVTWYRNFTYSKNKLAEPLDLIWYRPGTFGSSDPASLDALYNHRLKNNIATFRDSWKDPNGSFVGIKGGITDYAITNSTHADLDIGTFVMDALGVRWAVDLGKDNYGLYNYSYVYLDKNPNRWDYYRTRAEGSNTLVINLDEGPDQAIDAKAPIIAYDSKPAGGYAVVDMTSAYKKDVVFAKRGMMLGQDRGSFLVQDEVQLKAPSNLYWFMHTEAEITLLDAGKSAILKQNGKRLYAQIVSPGTGSFEVMEAKTLQTNKPAGEAVNSGQKKLTIHFPVANDFVTIAVRFTPLLSSEDLPTDTPIVTPLQSWSIDSAPSALLSELKLNGVPLANFEPLKKKYAVELPFTVQGTPVVTAVSADPNDTVTITQATEIPGMVIVEVTDDQGISRSSKYLIDLARGVYSGILEDFPVLPTTYVADSGPQGNAWPGTNAIDNNPNTYWSVSGPNTIDFDLGSETKATYAGISWVRGNERRFNFNILSSLDGVNWTQIYQGPSSGKVTGTYEIYDIPDTTARYLRIAVNGNNNSAVSSVTEVMVYGEQPPVE</sequence>
<dbReference type="SUPFAM" id="SSF49373">
    <property type="entry name" value="Invasin/intimin cell-adhesion fragments"/>
    <property type="match status" value="3"/>
</dbReference>
<dbReference type="Pfam" id="PF02368">
    <property type="entry name" value="Big_2"/>
    <property type="match status" value="3"/>
</dbReference>
<dbReference type="Gene3D" id="2.70.98.70">
    <property type="match status" value="1"/>
</dbReference>
<reference evidence="4 5" key="1">
    <citation type="submission" date="2019-10" db="EMBL/GenBank/DDBJ databases">
        <title>Description of Paenibacillus humi sp. nov.</title>
        <authorList>
            <person name="Carlier A."/>
            <person name="Qi S."/>
        </authorList>
    </citation>
    <scope>NUCLEOTIDE SEQUENCE [LARGE SCALE GENOMIC DNA]</scope>
    <source>
        <strain evidence="4 5">LMG 31461</strain>
    </source>
</reference>
<dbReference type="Gene3D" id="1.50.10.100">
    <property type="entry name" value="Chondroitin AC/alginate lyase"/>
    <property type="match status" value="1"/>
</dbReference>
<evidence type="ECO:0000259" key="3">
    <source>
        <dbReference type="PROSITE" id="PS50022"/>
    </source>
</evidence>
<dbReference type="EMBL" id="WHNY01000060">
    <property type="protein sequence ID" value="NOU66066.1"/>
    <property type="molecule type" value="Genomic_DNA"/>
</dbReference>
<dbReference type="InterPro" id="IPR012480">
    <property type="entry name" value="Hepar_II_III_C"/>
</dbReference>
<evidence type="ECO:0000256" key="2">
    <source>
        <dbReference type="SAM" id="SignalP"/>
    </source>
</evidence>
<proteinExistence type="predicted"/>
<dbReference type="Gene3D" id="2.60.40.1080">
    <property type="match status" value="3"/>
</dbReference>
<dbReference type="InterPro" id="IPR008929">
    <property type="entry name" value="Chondroitin_lyas"/>
</dbReference>
<name>A0ABX1XD14_9BACL</name>
<dbReference type="InterPro" id="IPR003343">
    <property type="entry name" value="Big_2"/>
</dbReference>
<dbReference type="Pfam" id="PF07940">
    <property type="entry name" value="Hepar_II_III_C"/>
    <property type="match status" value="1"/>
</dbReference>
<organism evidence="4 5">
    <name type="scientific">Paenibacillus plantarum</name>
    <dbReference type="NCBI Taxonomy" id="2654975"/>
    <lineage>
        <taxon>Bacteria</taxon>
        <taxon>Bacillati</taxon>
        <taxon>Bacillota</taxon>
        <taxon>Bacilli</taxon>
        <taxon>Bacillales</taxon>
        <taxon>Paenibacillaceae</taxon>
        <taxon>Paenibacillus</taxon>
    </lineage>
</organism>
<feature type="chain" id="PRO_5047308402" description="F5/8 type C domain-containing protein" evidence="2">
    <location>
        <begin position="28"/>
        <end position="1853"/>
    </location>
</feature>
<dbReference type="SUPFAM" id="SSF49785">
    <property type="entry name" value="Galactose-binding domain-like"/>
    <property type="match status" value="2"/>
</dbReference>
<protein>
    <recommendedName>
        <fullName evidence="3">F5/8 type C domain-containing protein</fullName>
    </recommendedName>
</protein>
<keyword evidence="2" id="KW-0732">Signal</keyword>
<dbReference type="PANTHER" id="PTHR38045">
    <property type="entry name" value="CHROMOSOME 1, WHOLE GENOME SHOTGUN SEQUENCE"/>
    <property type="match status" value="1"/>
</dbReference>
<dbReference type="PROSITE" id="PS50022">
    <property type="entry name" value="FA58C_3"/>
    <property type="match status" value="1"/>
</dbReference>
<dbReference type="Pfam" id="PF00754">
    <property type="entry name" value="F5_F8_type_C"/>
    <property type="match status" value="1"/>
</dbReference>
<dbReference type="PANTHER" id="PTHR38045:SF1">
    <property type="entry name" value="HEPARINASE II_III-LIKE PROTEIN"/>
    <property type="match status" value="1"/>
</dbReference>
<dbReference type="Gene3D" id="2.60.40.3440">
    <property type="match status" value="1"/>
</dbReference>
<dbReference type="InterPro" id="IPR008964">
    <property type="entry name" value="Invasin/intimin_cell_adhesion"/>
</dbReference>
<evidence type="ECO:0000256" key="1">
    <source>
        <dbReference type="ARBA" id="ARBA00004196"/>
    </source>
</evidence>
<dbReference type="Pfam" id="PF17963">
    <property type="entry name" value="Big_9"/>
    <property type="match status" value="2"/>
</dbReference>
<comment type="subcellular location">
    <subcellularLocation>
        <location evidence="1">Cell envelope</location>
    </subcellularLocation>
</comment>
<comment type="caution">
    <text evidence="4">The sequence shown here is derived from an EMBL/GenBank/DDBJ whole genome shotgun (WGS) entry which is preliminary data.</text>
</comment>
<feature type="domain" description="F5/8 type C" evidence="3">
    <location>
        <begin position="1703"/>
        <end position="1848"/>
    </location>
</feature>
<dbReference type="Proteomes" id="UP000653578">
    <property type="component" value="Unassembled WGS sequence"/>
</dbReference>
<dbReference type="InterPro" id="IPR000421">
    <property type="entry name" value="FA58C"/>
</dbReference>
<dbReference type="SUPFAM" id="SSF48230">
    <property type="entry name" value="Chondroitin AC/alginate lyase"/>
    <property type="match status" value="1"/>
</dbReference>